<proteinExistence type="predicted"/>
<dbReference type="Pfam" id="PF13328">
    <property type="entry name" value="HD_4"/>
    <property type="match status" value="1"/>
</dbReference>
<dbReference type="InterPro" id="IPR003607">
    <property type="entry name" value="HD/PDEase_dom"/>
</dbReference>
<dbReference type="SUPFAM" id="SSF109604">
    <property type="entry name" value="HD-domain/PDEase-like"/>
    <property type="match status" value="1"/>
</dbReference>
<protein>
    <submittedName>
        <fullName evidence="2">HD domain-containing protein</fullName>
        <ecNumber evidence="2">2.7.6.5</ecNumber>
    </submittedName>
</protein>
<dbReference type="AlphaFoldDB" id="A0A444JA16"/>
<dbReference type="PANTHER" id="PTHR43061:SF1">
    <property type="entry name" value="GTP DIPHOSPHOKINASE RSH1, CHLOROPLASTIC-RELATED"/>
    <property type="match status" value="1"/>
</dbReference>
<accession>A0A444JA16</accession>
<name>A0A444JA16_9BACT</name>
<dbReference type="Proteomes" id="UP000287615">
    <property type="component" value="Unassembled WGS sequence"/>
</dbReference>
<sequence>MGQFDLEKYRQEMSSFIGSGDETSVFYEALDFAVAAHDGQMRKSGDPYIIHPCATARILAEEMDVHNCEILAAGLLHDTIEDVEEITPEVIREKFGANVEAIVVGCTKVKHHSGDKQALKKLVHRQLFTGAAVRPEVMVVKLADRMHNLRTLGSMPRYKRQRIAEETLDFYAPLATILGLFTLKRELYTRALAYKFPKQGHKLKQHINRLEKNPDLVTLTTNLNNALTASGIRAQITVRTKGLWGYYDIRNQLLKKELEVPQEILITVQQRACCYQGLGILNELYPLFPAP</sequence>
<dbReference type="CDD" id="cd00077">
    <property type="entry name" value="HDc"/>
    <property type="match status" value="1"/>
</dbReference>
<reference evidence="2 3" key="1">
    <citation type="submission" date="2017-01" db="EMBL/GenBank/DDBJ databases">
        <title>The cable genome- insights into the physiology and evolution of filamentous bacteria capable of sulfide oxidation via long distance electron transfer.</title>
        <authorList>
            <person name="Schreiber L."/>
            <person name="Bjerg J.T."/>
            <person name="Boggild A."/>
            <person name="Van De Vossenberg J."/>
            <person name="Meysman F."/>
            <person name="Nielsen L.P."/>
            <person name="Schramm A."/>
            <person name="Kjeldsen K.U."/>
        </authorList>
    </citation>
    <scope>NUCLEOTIDE SEQUENCE [LARGE SCALE GENOMIC DNA]</scope>
    <source>
        <strain evidence="2">A3</strain>
    </source>
</reference>
<comment type="caution">
    <text evidence="2">The sequence shown here is derived from an EMBL/GenBank/DDBJ whole genome shotgun (WGS) entry which is preliminary data.</text>
</comment>
<evidence type="ECO:0000313" key="3">
    <source>
        <dbReference type="Proteomes" id="UP000287615"/>
    </source>
</evidence>
<evidence type="ECO:0000259" key="1">
    <source>
        <dbReference type="SMART" id="SM00471"/>
    </source>
</evidence>
<feature type="domain" description="HD/PDEase" evidence="1">
    <location>
        <begin position="44"/>
        <end position="158"/>
    </location>
</feature>
<dbReference type="PANTHER" id="PTHR43061">
    <property type="entry name" value="GTP DIPHOSPHOKINASE RSH1, CHLOROPLASTIC-RELATED"/>
    <property type="match status" value="1"/>
</dbReference>
<dbReference type="Gene3D" id="1.10.3210.10">
    <property type="entry name" value="Hypothetical protein af1432"/>
    <property type="match status" value="1"/>
</dbReference>
<dbReference type="EC" id="2.7.6.5" evidence="2"/>
<feature type="non-terminal residue" evidence="2">
    <location>
        <position position="291"/>
    </location>
</feature>
<dbReference type="SMART" id="SM00471">
    <property type="entry name" value="HDc"/>
    <property type="match status" value="1"/>
</dbReference>
<gene>
    <name evidence="2" type="ORF">VU00_11881</name>
</gene>
<evidence type="ECO:0000313" key="2">
    <source>
        <dbReference type="EMBL" id="RWX49920.1"/>
    </source>
</evidence>
<organism evidence="2 3">
    <name type="scientific">Candidatus Electrothrix marina</name>
    <dbReference type="NCBI Taxonomy" id="1859130"/>
    <lineage>
        <taxon>Bacteria</taxon>
        <taxon>Pseudomonadati</taxon>
        <taxon>Thermodesulfobacteriota</taxon>
        <taxon>Desulfobulbia</taxon>
        <taxon>Desulfobulbales</taxon>
        <taxon>Desulfobulbaceae</taxon>
        <taxon>Candidatus Electrothrix</taxon>
    </lineage>
</organism>
<dbReference type="EMBL" id="MTKR01000188">
    <property type="protein sequence ID" value="RWX49920.1"/>
    <property type="molecule type" value="Genomic_DNA"/>
</dbReference>
<keyword evidence="2" id="KW-0808">Transferase</keyword>
<dbReference type="GO" id="GO:0008728">
    <property type="term" value="F:GTP diphosphokinase activity"/>
    <property type="evidence" value="ECO:0007669"/>
    <property type="project" value="UniProtKB-EC"/>
</dbReference>